<evidence type="ECO:0000256" key="1">
    <source>
        <dbReference type="SAM" id="MobiDB-lite"/>
    </source>
</evidence>
<dbReference type="EMBL" id="JADBEM010000001">
    <property type="protein sequence ID" value="MBE1608102.1"/>
    <property type="molecule type" value="Genomic_DNA"/>
</dbReference>
<reference evidence="2" key="1">
    <citation type="submission" date="2020-10" db="EMBL/GenBank/DDBJ databases">
        <title>Sequencing the genomes of 1000 actinobacteria strains.</title>
        <authorList>
            <person name="Klenk H.-P."/>
        </authorList>
    </citation>
    <scope>NUCLEOTIDE SEQUENCE</scope>
    <source>
        <strain evidence="2">DSM 45354</strain>
    </source>
</reference>
<sequence>MHPAHGAIEESQVARLGFPSELGFERARDVSTSAVVWPRVAEPYFGAQLVDAPQDRRVHQIVACRSRHPASVPAARLSRQHQFGWGARRHTLSQDRRRATCVPDGAADHGLSRSIMVTTARPGHEVDRRSAERGTRICLCKAGVSPVPAYASSYLPAPRSSGERDAARGPVEPRWVGRFHSNDRSPAPTWPSARRSAALHGSAREAQSGSRRVHCLKDVQAIWRQLGDKCPGQLVDHRHDCGCLIDA</sequence>
<organism evidence="2 3">
    <name type="scientific">Actinopolymorpha pittospori</name>
    <dbReference type="NCBI Taxonomy" id="648752"/>
    <lineage>
        <taxon>Bacteria</taxon>
        <taxon>Bacillati</taxon>
        <taxon>Actinomycetota</taxon>
        <taxon>Actinomycetes</taxon>
        <taxon>Propionibacteriales</taxon>
        <taxon>Actinopolymorphaceae</taxon>
        <taxon>Actinopolymorpha</taxon>
    </lineage>
</organism>
<evidence type="ECO:0000313" key="2">
    <source>
        <dbReference type="EMBL" id="MBE1608102.1"/>
    </source>
</evidence>
<feature type="region of interest" description="Disordered" evidence="1">
    <location>
        <begin position="156"/>
        <end position="205"/>
    </location>
</feature>
<name>A0A927R9Q4_9ACTN</name>
<gene>
    <name evidence="2" type="ORF">HEB94_004950</name>
</gene>
<dbReference type="AlphaFoldDB" id="A0A927R9Q4"/>
<comment type="caution">
    <text evidence="2">The sequence shown here is derived from an EMBL/GenBank/DDBJ whole genome shotgun (WGS) entry which is preliminary data.</text>
</comment>
<proteinExistence type="predicted"/>
<evidence type="ECO:0000313" key="3">
    <source>
        <dbReference type="Proteomes" id="UP000638648"/>
    </source>
</evidence>
<protein>
    <submittedName>
        <fullName evidence="2">Uncharacterized protein</fullName>
    </submittedName>
</protein>
<accession>A0A927R9Q4</accession>
<keyword evidence="3" id="KW-1185">Reference proteome</keyword>
<dbReference type="Proteomes" id="UP000638648">
    <property type="component" value="Unassembled WGS sequence"/>
</dbReference>